<dbReference type="EMBL" id="LNQE01001483">
    <property type="protein sequence ID" value="KUG16694.1"/>
    <property type="molecule type" value="Genomic_DNA"/>
</dbReference>
<dbReference type="AlphaFoldDB" id="A0A0W8F735"/>
<evidence type="ECO:0000313" key="1">
    <source>
        <dbReference type="EMBL" id="KUG16694.1"/>
    </source>
</evidence>
<accession>A0A0W8F735</accession>
<comment type="caution">
    <text evidence="1">The sequence shown here is derived from an EMBL/GenBank/DDBJ whole genome shotgun (WGS) entry which is preliminary data.</text>
</comment>
<organism evidence="1">
    <name type="scientific">hydrocarbon metagenome</name>
    <dbReference type="NCBI Taxonomy" id="938273"/>
    <lineage>
        <taxon>unclassified sequences</taxon>
        <taxon>metagenomes</taxon>
        <taxon>ecological metagenomes</taxon>
    </lineage>
</organism>
<gene>
    <name evidence="1" type="ORF">ASZ90_013603</name>
</gene>
<name>A0A0W8F735_9ZZZZ</name>
<reference evidence="1" key="1">
    <citation type="journal article" date="2015" name="Proc. Natl. Acad. Sci. U.S.A.">
        <title>Networks of energetic and metabolic interactions define dynamics in microbial communities.</title>
        <authorList>
            <person name="Embree M."/>
            <person name="Liu J.K."/>
            <person name="Al-Bassam M.M."/>
            <person name="Zengler K."/>
        </authorList>
    </citation>
    <scope>NUCLEOTIDE SEQUENCE</scope>
</reference>
<sequence>MHIIDPFKSGYGIPPRAAFVTAGQTIGLDFIAKGVVALGRGKM</sequence>
<protein>
    <submittedName>
        <fullName evidence="1">Uncharacterized protein</fullName>
    </submittedName>
</protein>
<proteinExistence type="predicted"/>